<feature type="active site" description="Proton donor" evidence="7">
    <location>
        <position position="141"/>
    </location>
</feature>
<dbReference type="GO" id="GO:0016740">
    <property type="term" value="F:transferase activity"/>
    <property type="evidence" value="ECO:0007669"/>
    <property type="project" value="UniProtKB-KW"/>
</dbReference>
<dbReference type="Proteomes" id="UP000034723">
    <property type="component" value="Chromosome"/>
</dbReference>
<dbReference type="InParanoid" id="A0A0F7ICG9"/>
<evidence type="ECO:0000256" key="4">
    <source>
        <dbReference type="ARBA" id="ARBA00023141"/>
    </source>
</evidence>
<accession>A0A0F7ICG9</accession>
<dbReference type="GO" id="GO:0016836">
    <property type="term" value="F:hydro-lyase activity"/>
    <property type="evidence" value="ECO:0007669"/>
    <property type="project" value="InterPro"/>
</dbReference>
<keyword evidence="8" id="KW-0456">Lyase</keyword>
<dbReference type="InterPro" id="IPR041720">
    <property type="entry name" value="FbaB-like"/>
</dbReference>
<gene>
    <name evidence="8" type="ORF">GAH_01751</name>
</gene>
<dbReference type="PIRSF" id="PIRSF038992">
    <property type="entry name" value="Aldolase_Ia"/>
    <property type="match status" value="1"/>
</dbReference>
<feature type="active site" description="Schiff-base intermediate with dihydroxyacetone-P" evidence="7">
    <location>
        <position position="171"/>
    </location>
</feature>
<keyword evidence="9" id="KW-1185">Reference proteome</keyword>
<dbReference type="Gene3D" id="3.20.20.70">
    <property type="entry name" value="Aldolase class I"/>
    <property type="match status" value="1"/>
</dbReference>
<dbReference type="AlphaFoldDB" id="A0A0F7ICG9"/>
<keyword evidence="3" id="KW-0808">Transferase</keyword>
<dbReference type="PANTHER" id="PTHR47916">
    <property type="entry name" value="FRUCTOSE-BISPHOSPHATE ALDOLASE CLASS 1"/>
    <property type="match status" value="1"/>
</dbReference>
<evidence type="ECO:0000313" key="8">
    <source>
        <dbReference type="EMBL" id="AKG90970.1"/>
    </source>
</evidence>
<dbReference type="GO" id="GO:0008652">
    <property type="term" value="P:amino acid biosynthetic process"/>
    <property type="evidence" value="ECO:0007669"/>
    <property type="project" value="UniProtKB-KW"/>
</dbReference>
<evidence type="ECO:0000256" key="7">
    <source>
        <dbReference type="PIRSR" id="PIRSR038992-1"/>
    </source>
</evidence>
<evidence type="ECO:0000256" key="2">
    <source>
        <dbReference type="ARBA" id="ARBA00022605"/>
    </source>
</evidence>
<dbReference type="Pfam" id="PF01791">
    <property type="entry name" value="DeoC"/>
    <property type="match status" value="1"/>
</dbReference>
<dbReference type="STRING" id="113653.GAH_01751"/>
<evidence type="ECO:0000256" key="3">
    <source>
        <dbReference type="ARBA" id="ARBA00022679"/>
    </source>
</evidence>
<dbReference type="EC" id="2.2.1.10" evidence="6"/>
<evidence type="ECO:0000256" key="1">
    <source>
        <dbReference type="ARBA" id="ARBA00008116"/>
    </source>
</evidence>
<keyword evidence="5" id="KW-0704">Schiff base</keyword>
<evidence type="ECO:0000256" key="6">
    <source>
        <dbReference type="NCBIfam" id="TIGR01949"/>
    </source>
</evidence>
<dbReference type="SMART" id="SM01133">
    <property type="entry name" value="DeoC"/>
    <property type="match status" value="1"/>
</dbReference>
<dbReference type="NCBIfam" id="NF005556">
    <property type="entry name" value="PRK07226.1"/>
    <property type="match status" value="1"/>
</dbReference>
<dbReference type="InterPro" id="IPR010210">
    <property type="entry name" value="ADH_synthase"/>
</dbReference>
<reference evidence="8 9" key="1">
    <citation type="submission" date="2015-04" db="EMBL/GenBank/DDBJ databases">
        <title>The complete genome sequence of the hyperthermophilic, obligate iron-reducing archaeon Geoglobus ahangari strain 234T.</title>
        <authorList>
            <person name="Manzella M.P."/>
            <person name="Holmes D.E."/>
            <person name="Rocheleau J.M."/>
            <person name="Chung A."/>
            <person name="Reguera G."/>
            <person name="Kashefi K."/>
        </authorList>
    </citation>
    <scope>NUCLEOTIDE SEQUENCE [LARGE SCALE GENOMIC DNA]</scope>
    <source>
        <strain evidence="8 9">234</strain>
    </source>
</reference>
<dbReference type="KEGG" id="gah:GAH_01751"/>
<protein>
    <recommendedName>
        <fullName evidence="6">2-amino-3,7-dideoxy-D-threo-hept-6-ulosonate synthase</fullName>
        <ecNumber evidence="6">2.2.1.10</ecNumber>
    </recommendedName>
</protein>
<dbReference type="PATRIC" id="fig|113653.22.peg.1721"/>
<evidence type="ECO:0000313" key="9">
    <source>
        <dbReference type="Proteomes" id="UP000034723"/>
    </source>
</evidence>
<dbReference type="SUPFAM" id="SSF51569">
    <property type="entry name" value="Aldolase"/>
    <property type="match status" value="1"/>
</dbReference>
<dbReference type="RefSeq" id="WP_048096153.1">
    <property type="nucleotide sequence ID" value="NZ_CP011267.1"/>
</dbReference>
<dbReference type="EMBL" id="CP011267">
    <property type="protein sequence ID" value="AKG90970.1"/>
    <property type="molecule type" value="Genomic_DNA"/>
</dbReference>
<sequence>MHGKKRRMRRILKGERTFIVPMDHGMTKPEVGLENVDRMLALLDGIVDAFVLHKGMVKHSDYVDEMESALIVHLSASTYLSPDPLAKRVVTSVEKAIQLGADAVSVHVNVGSDSEGEQIREASMISEACDDYGIPLLVMSYPRGRGINEFGVEEVKLAVRVANEIGGDIVKTNYTGSVETFREVVEHSRIPVVIAGGIKKESSAEFLEVVKEALDAGAKGVAAGRNIFQAENPRELAIKIARVIHGVVYERDLVNR</sequence>
<organism evidence="8 9">
    <name type="scientific">Geoglobus ahangari</name>
    <dbReference type="NCBI Taxonomy" id="113653"/>
    <lineage>
        <taxon>Archaea</taxon>
        <taxon>Methanobacteriati</taxon>
        <taxon>Methanobacteriota</taxon>
        <taxon>Archaeoglobi</taxon>
        <taxon>Archaeoglobales</taxon>
        <taxon>Archaeoglobaceae</taxon>
        <taxon>Geoglobus</taxon>
    </lineage>
</organism>
<dbReference type="InterPro" id="IPR013785">
    <property type="entry name" value="Aldolase_TIM"/>
</dbReference>
<proteinExistence type="inferred from homology"/>
<dbReference type="NCBIfam" id="TIGR01949">
    <property type="entry name" value="ADH_synth"/>
    <property type="match status" value="1"/>
</dbReference>
<dbReference type="OrthoDB" id="50091at2157"/>
<keyword evidence="4" id="KW-0057">Aromatic amino acid biosynthesis</keyword>
<dbReference type="InterPro" id="IPR002915">
    <property type="entry name" value="DeoC/FbaB/LacD_aldolase"/>
</dbReference>
<name>A0A0F7ICG9_9EURY</name>
<evidence type="ECO:0000256" key="5">
    <source>
        <dbReference type="ARBA" id="ARBA00023270"/>
    </source>
</evidence>
<dbReference type="InterPro" id="IPR050456">
    <property type="entry name" value="DeoC/FbaB_aldolase"/>
</dbReference>
<dbReference type="GO" id="GO:0009073">
    <property type="term" value="P:aromatic amino acid family biosynthetic process"/>
    <property type="evidence" value="ECO:0007669"/>
    <property type="project" value="UniProtKB-KW"/>
</dbReference>
<dbReference type="HOGENOM" id="CLU_057069_2_0_2"/>
<comment type="similarity">
    <text evidence="1">Belongs to the DeoC/FbaB aldolase family.</text>
</comment>
<keyword evidence="2" id="KW-0028">Amino-acid biosynthesis</keyword>
<dbReference type="CDD" id="cd00958">
    <property type="entry name" value="DhnA"/>
    <property type="match status" value="1"/>
</dbReference>
<dbReference type="PANTHER" id="PTHR47916:SF1">
    <property type="entry name" value="3-HYDROXY-5-PHOSPHONOOXYPENTANE-2,4-DIONE THIOLASE"/>
    <property type="match status" value="1"/>
</dbReference>
<dbReference type="GO" id="GO:0004332">
    <property type="term" value="F:fructose-bisphosphate aldolase activity"/>
    <property type="evidence" value="ECO:0007669"/>
    <property type="project" value="InterPro"/>
</dbReference>
<dbReference type="GeneID" id="24804320"/>